<proteinExistence type="predicted"/>
<feature type="domain" description="Beta-lactamase-related" evidence="1">
    <location>
        <begin position="20"/>
        <end position="374"/>
    </location>
</feature>
<evidence type="ECO:0000313" key="2">
    <source>
        <dbReference type="EMBL" id="MBB3118458.1"/>
    </source>
</evidence>
<dbReference type="PANTHER" id="PTHR43283">
    <property type="entry name" value="BETA-LACTAMASE-RELATED"/>
    <property type="match status" value="1"/>
</dbReference>
<gene>
    <name evidence="2" type="ORF">FHS03_001489</name>
</gene>
<name>A0A7W5B8P9_9BURK</name>
<accession>A0A7W5B8P9</accession>
<dbReference type="InterPro" id="IPR050789">
    <property type="entry name" value="Diverse_Enzym_Activities"/>
</dbReference>
<dbReference type="InterPro" id="IPR001466">
    <property type="entry name" value="Beta-lactam-related"/>
</dbReference>
<dbReference type="Proteomes" id="UP000541535">
    <property type="component" value="Unassembled WGS sequence"/>
</dbReference>
<evidence type="ECO:0000259" key="1">
    <source>
        <dbReference type="Pfam" id="PF00144"/>
    </source>
</evidence>
<dbReference type="AlphaFoldDB" id="A0A7W5B8P9"/>
<dbReference type="PANTHER" id="PTHR43283:SF3">
    <property type="entry name" value="BETA-LACTAMASE FAMILY PROTEIN (AFU_ORTHOLOGUE AFUA_5G07500)"/>
    <property type="match status" value="1"/>
</dbReference>
<dbReference type="SUPFAM" id="SSF56601">
    <property type="entry name" value="beta-lactamase/transpeptidase-like"/>
    <property type="match status" value="1"/>
</dbReference>
<dbReference type="EMBL" id="JACHXD010000003">
    <property type="protein sequence ID" value="MBB3118458.1"/>
    <property type="molecule type" value="Genomic_DNA"/>
</dbReference>
<dbReference type="Pfam" id="PF00144">
    <property type="entry name" value="Beta-lactamase"/>
    <property type="match status" value="1"/>
</dbReference>
<dbReference type="InterPro" id="IPR012338">
    <property type="entry name" value="Beta-lactam/transpept-like"/>
</dbReference>
<keyword evidence="3" id="KW-1185">Reference proteome</keyword>
<dbReference type="RefSeq" id="WP_183440367.1">
    <property type="nucleotide sequence ID" value="NZ_JACHXD010000003.1"/>
</dbReference>
<reference evidence="2 3" key="1">
    <citation type="submission" date="2020-08" db="EMBL/GenBank/DDBJ databases">
        <title>Genomic Encyclopedia of Type Strains, Phase III (KMG-III): the genomes of soil and plant-associated and newly described type strains.</title>
        <authorList>
            <person name="Whitman W."/>
        </authorList>
    </citation>
    <scope>NUCLEOTIDE SEQUENCE [LARGE SCALE GENOMIC DNA]</scope>
    <source>
        <strain evidence="2 3">CECT 8897</strain>
    </source>
</reference>
<dbReference type="Gene3D" id="3.40.710.10">
    <property type="entry name" value="DD-peptidase/beta-lactamase superfamily"/>
    <property type="match status" value="1"/>
</dbReference>
<sequence length="401" mass="42136">MSHFNSTSAPTGNPALAARLDAVIDQALAEQRLVGAVVLAAQGGRLVYQRAAGMADREQARAMTADTVFRLASVSKPIVSAAALVLVAQGRLELDAPVTRYLPYFQPALENGAVPTITIRHLMTHTAGLTYRFFQEENASYARAQVSDGMDHSGISLRENLVRLASAPLLYEPGTQWKYSMATDVLGAVIEQASGLPLAQAVAELVTGPLGMRDTGFLAHDPARLAAAYANAAPAPRRLDEHAQLPFIEGTAGFLLAPGRALDPHAYPSGGAGMVGTAGDLLLLLETLRTEGGSLLPPALAREMTRNQIGDLPMAFWPGRGFGLGIAVLTDPAAAASPESPGTWRMGGTYGHSWFVDPQRELTVVAFTNTALEGMSGAFVDQLCHAVYAGLPAVSNDKAAA</sequence>
<organism evidence="2 3">
    <name type="scientific">Pseudoduganella violacea</name>
    <dbReference type="NCBI Taxonomy" id="1715466"/>
    <lineage>
        <taxon>Bacteria</taxon>
        <taxon>Pseudomonadati</taxon>
        <taxon>Pseudomonadota</taxon>
        <taxon>Betaproteobacteria</taxon>
        <taxon>Burkholderiales</taxon>
        <taxon>Oxalobacteraceae</taxon>
        <taxon>Telluria group</taxon>
        <taxon>Pseudoduganella</taxon>
    </lineage>
</organism>
<protein>
    <submittedName>
        <fullName evidence="2">CubicO group peptidase (Beta-lactamase class C family)</fullName>
    </submittedName>
</protein>
<comment type="caution">
    <text evidence="2">The sequence shown here is derived from an EMBL/GenBank/DDBJ whole genome shotgun (WGS) entry which is preliminary data.</text>
</comment>
<evidence type="ECO:0000313" key="3">
    <source>
        <dbReference type="Proteomes" id="UP000541535"/>
    </source>
</evidence>